<dbReference type="SUPFAM" id="SSF46565">
    <property type="entry name" value="Chaperone J-domain"/>
    <property type="match status" value="1"/>
</dbReference>
<protein>
    <recommendedName>
        <fullName evidence="3">J domain-containing protein</fullName>
    </recommendedName>
</protein>
<dbReference type="PANTHER" id="PTHR43096">
    <property type="entry name" value="DNAJ HOMOLOG 1, MITOCHONDRIAL-RELATED"/>
    <property type="match status" value="1"/>
</dbReference>
<accession>A0A7S3P6E0</accession>
<dbReference type="GO" id="GO:0042026">
    <property type="term" value="P:protein refolding"/>
    <property type="evidence" value="ECO:0007669"/>
    <property type="project" value="TreeGrafter"/>
</dbReference>
<dbReference type="Pfam" id="PF00226">
    <property type="entry name" value="DnaJ"/>
    <property type="match status" value="1"/>
</dbReference>
<dbReference type="GO" id="GO:0051082">
    <property type="term" value="F:unfolded protein binding"/>
    <property type="evidence" value="ECO:0007669"/>
    <property type="project" value="TreeGrafter"/>
</dbReference>
<dbReference type="InterPro" id="IPR036869">
    <property type="entry name" value="J_dom_sf"/>
</dbReference>
<dbReference type="CDD" id="cd06257">
    <property type="entry name" value="DnaJ"/>
    <property type="match status" value="1"/>
</dbReference>
<dbReference type="SMART" id="SM00271">
    <property type="entry name" value="DnaJ"/>
    <property type="match status" value="1"/>
</dbReference>
<sequence length="292" mass="32335">MKISPRRSSITRTKQNATLLFGVGVFLILVIPSASDAAFVVPSSSPLRTPSSSSSSWGVGTTDGAAVVPSSTTLWQARRSSSQQQQQRDEEQQEVSFLLKDFVMYNGEVLDPYAVLKINRHADTAAIKEAYRRLSRLYHPDARRYKDILPGSCNNEMEVRDQWERINMSYRILSNPVRRRKYDRHEALADPGQALRRAAARAAWSGVVSAGKGLWNVGSQAVTTLVHHAEKAATTSATVSSPADKTPKQETATVVEYKTHPAGWQTSKKGAFHPPQANDDDDKSNRDRQKVT</sequence>
<name>A0A7S3P6E0_9STRA</name>
<dbReference type="GO" id="GO:0005737">
    <property type="term" value="C:cytoplasm"/>
    <property type="evidence" value="ECO:0007669"/>
    <property type="project" value="TreeGrafter"/>
</dbReference>
<dbReference type="EMBL" id="HBIM01009442">
    <property type="protein sequence ID" value="CAE0410537.1"/>
    <property type="molecule type" value="Transcribed_RNA"/>
</dbReference>
<dbReference type="InterPro" id="IPR001623">
    <property type="entry name" value="DnaJ_domain"/>
</dbReference>
<evidence type="ECO:0000256" key="1">
    <source>
        <dbReference type="ARBA" id="ARBA00023186"/>
    </source>
</evidence>
<evidence type="ECO:0000259" key="3">
    <source>
        <dbReference type="PROSITE" id="PS50076"/>
    </source>
</evidence>
<organism evidence="4">
    <name type="scientific">Amphora coffeiformis</name>
    <dbReference type="NCBI Taxonomy" id="265554"/>
    <lineage>
        <taxon>Eukaryota</taxon>
        <taxon>Sar</taxon>
        <taxon>Stramenopiles</taxon>
        <taxon>Ochrophyta</taxon>
        <taxon>Bacillariophyta</taxon>
        <taxon>Bacillariophyceae</taxon>
        <taxon>Bacillariophycidae</taxon>
        <taxon>Thalassiophysales</taxon>
        <taxon>Catenulaceae</taxon>
        <taxon>Amphora</taxon>
    </lineage>
</organism>
<feature type="compositionally biased region" description="Basic and acidic residues" evidence="2">
    <location>
        <begin position="283"/>
        <end position="292"/>
    </location>
</feature>
<feature type="domain" description="J" evidence="3">
    <location>
        <begin position="111"/>
        <end position="186"/>
    </location>
</feature>
<feature type="compositionally biased region" description="Low complexity" evidence="2">
    <location>
        <begin position="42"/>
        <end position="56"/>
    </location>
</feature>
<dbReference type="PANTHER" id="PTHR43096:SF52">
    <property type="entry name" value="DNAJ HOMOLOG 1, MITOCHONDRIAL-RELATED"/>
    <property type="match status" value="1"/>
</dbReference>
<reference evidence="4" key="1">
    <citation type="submission" date="2021-01" db="EMBL/GenBank/DDBJ databases">
        <authorList>
            <person name="Corre E."/>
            <person name="Pelletier E."/>
            <person name="Niang G."/>
            <person name="Scheremetjew M."/>
            <person name="Finn R."/>
            <person name="Kale V."/>
            <person name="Holt S."/>
            <person name="Cochrane G."/>
            <person name="Meng A."/>
            <person name="Brown T."/>
            <person name="Cohen L."/>
        </authorList>
    </citation>
    <scope>NUCLEOTIDE SEQUENCE</scope>
    <source>
        <strain evidence="4">CCMP127</strain>
    </source>
</reference>
<keyword evidence="1" id="KW-0143">Chaperone</keyword>
<dbReference type="PROSITE" id="PS50076">
    <property type="entry name" value="DNAJ_2"/>
    <property type="match status" value="1"/>
</dbReference>
<feature type="region of interest" description="Disordered" evidence="2">
    <location>
        <begin position="233"/>
        <end position="292"/>
    </location>
</feature>
<dbReference type="PRINTS" id="PR00625">
    <property type="entry name" value="JDOMAIN"/>
</dbReference>
<dbReference type="AlphaFoldDB" id="A0A7S3P6E0"/>
<dbReference type="Gene3D" id="1.10.287.110">
    <property type="entry name" value="DnaJ domain"/>
    <property type="match status" value="1"/>
</dbReference>
<evidence type="ECO:0000313" key="4">
    <source>
        <dbReference type="EMBL" id="CAE0410537.1"/>
    </source>
</evidence>
<proteinExistence type="predicted"/>
<evidence type="ECO:0000256" key="2">
    <source>
        <dbReference type="SAM" id="MobiDB-lite"/>
    </source>
</evidence>
<feature type="region of interest" description="Disordered" evidence="2">
    <location>
        <begin position="42"/>
        <end position="62"/>
    </location>
</feature>
<gene>
    <name evidence="4" type="ORF">ACOF00016_LOCUS7990</name>
</gene>